<sequence length="168" mass="17647">MFTARLPKEMEEADAVTTSNSPSTLHLSTSPILPSSPTLYRPASHGCCCTDEFQKWVIIRAFGASIVPSLHGGGLARLATPRTLEKHPLSAHLSAPQLASVLAEAELWLRQSSSVTHPDLAKLVRRVMTSSESCVNAGGRMGGEGAPGDEVTSLSPVPQISPSSHPGA</sequence>
<feature type="compositionally biased region" description="Basic and acidic residues" evidence="1">
    <location>
        <begin position="1"/>
        <end position="10"/>
    </location>
</feature>
<gene>
    <name evidence="2" type="ORF">E2C01_061644</name>
</gene>
<dbReference type="EMBL" id="VSRR010026283">
    <property type="protein sequence ID" value="MPC67466.1"/>
    <property type="molecule type" value="Genomic_DNA"/>
</dbReference>
<accession>A0A5B7HBT3</accession>
<organism evidence="2 3">
    <name type="scientific">Portunus trituberculatus</name>
    <name type="common">Swimming crab</name>
    <name type="synonym">Neptunus trituberculatus</name>
    <dbReference type="NCBI Taxonomy" id="210409"/>
    <lineage>
        <taxon>Eukaryota</taxon>
        <taxon>Metazoa</taxon>
        <taxon>Ecdysozoa</taxon>
        <taxon>Arthropoda</taxon>
        <taxon>Crustacea</taxon>
        <taxon>Multicrustacea</taxon>
        <taxon>Malacostraca</taxon>
        <taxon>Eumalacostraca</taxon>
        <taxon>Eucarida</taxon>
        <taxon>Decapoda</taxon>
        <taxon>Pleocyemata</taxon>
        <taxon>Brachyura</taxon>
        <taxon>Eubrachyura</taxon>
        <taxon>Portunoidea</taxon>
        <taxon>Portunidae</taxon>
        <taxon>Portuninae</taxon>
        <taxon>Portunus</taxon>
    </lineage>
</organism>
<evidence type="ECO:0000256" key="1">
    <source>
        <dbReference type="SAM" id="MobiDB-lite"/>
    </source>
</evidence>
<proteinExistence type="predicted"/>
<protein>
    <submittedName>
        <fullName evidence="2">Uncharacterized protein</fullName>
    </submittedName>
</protein>
<reference evidence="2 3" key="1">
    <citation type="submission" date="2019-05" db="EMBL/GenBank/DDBJ databases">
        <title>Another draft genome of Portunus trituberculatus and its Hox gene families provides insights of decapod evolution.</title>
        <authorList>
            <person name="Jeong J.-H."/>
            <person name="Song I."/>
            <person name="Kim S."/>
            <person name="Choi T."/>
            <person name="Kim D."/>
            <person name="Ryu S."/>
            <person name="Kim W."/>
        </authorList>
    </citation>
    <scope>NUCLEOTIDE SEQUENCE [LARGE SCALE GENOMIC DNA]</scope>
    <source>
        <tissue evidence="2">Muscle</tissue>
    </source>
</reference>
<evidence type="ECO:0000313" key="2">
    <source>
        <dbReference type="EMBL" id="MPC67466.1"/>
    </source>
</evidence>
<name>A0A5B7HBT3_PORTR</name>
<comment type="caution">
    <text evidence="2">The sequence shown here is derived from an EMBL/GenBank/DDBJ whole genome shotgun (WGS) entry which is preliminary data.</text>
</comment>
<feature type="compositionally biased region" description="Low complexity" evidence="1">
    <location>
        <begin position="17"/>
        <end position="29"/>
    </location>
</feature>
<dbReference type="AlphaFoldDB" id="A0A5B7HBT3"/>
<keyword evidence="3" id="KW-1185">Reference proteome</keyword>
<feature type="compositionally biased region" description="Polar residues" evidence="1">
    <location>
        <begin position="152"/>
        <end position="168"/>
    </location>
</feature>
<feature type="region of interest" description="Disordered" evidence="1">
    <location>
        <begin position="134"/>
        <end position="168"/>
    </location>
</feature>
<feature type="region of interest" description="Disordered" evidence="1">
    <location>
        <begin position="1"/>
        <end position="29"/>
    </location>
</feature>
<dbReference type="Proteomes" id="UP000324222">
    <property type="component" value="Unassembled WGS sequence"/>
</dbReference>
<evidence type="ECO:0000313" key="3">
    <source>
        <dbReference type="Proteomes" id="UP000324222"/>
    </source>
</evidence>